<keyword evidence="4" id="KW-0479">Metal-binding</keyword>
<evidence type="ECO:0000256" key="2">
    <source>
        <dbReference type="ARBA" id="ARBA00010147"/>
    </source>
</evidence>
<dbReference type="GO" id="GO:0010185">
    <property type="term" value="P:regulation of cellular defense response"/>
    <property type="evidence" value="ECO:0007669"/>
    <property type="project" value="UniProtKB-ARBA"/>
</dbReference>
<sequence length="716" mass="79425">MQCLLESRTVGYSAGQLHVLLCVVSLYEGVTPAVVPDEKYRGPVVRVLEIIGQKQCVRECRHRPKLCRGVNYRKQELLCELVSAIDKTETNPDYVRIELNQTVNVPEMNQECLACSSDDQCVTLSSKKVHCVRAVSNLALHKPANQSSTHAWTGVAYSANLAVDGNNGTDFVVDECTSTEGGDTNPLWLVDLQAVYFITSVRIFNRGMDKWGVDVSDRLRNVTVTVGLTESDVNTPCGFFAGPGQKLAINDNRNKFWFNFVKESCGLSPLFVEKNRKRNGGLKEEVYGPSSTCKTCKEFEVLQTDATNSANSFNEFEEMWLKMGEELEMEGLPKGPLSPTPESHGNCDTFLPVASYSPALDSNCSAFAPVTCTISQAEDSILTTLRRTNPDKMLQLEKRMKEQSKQYVLLEQVNVLKTLLARVTTRTPNTSTSQRVRASVVLEIFTNLPFVDVGQSMTTSCDAVPGPAKKPQGVFTSDSVRPTVTAFLVMDPDFLIASALDESKYEQVQLGTKEGEVMKDLIYKHEFFVRVESIDFQGSCRITPEEPKLSLDGIPKNPGEQDDYIRNKGPIPQFNSEYGCIQDVIQFKTNDKALGPSGMITGNVSGPCMSGFYYVTSLPKTNLYLLIIENWNSYPASLFYNFNCQITRSIVNSGAYRIINGTCNQASKSSRTLAEEGKCPKLSDKDLMCIYTTATPLTSTPVLILLTLFCTYLIYL</sequence>
<evidence type="ECO:0000313" key="9">
    <source>
        <dbReference type="EMBL" id="EKC33141.1"/>
    </source>
</evidence>
<evidence type="ECO:0000256" key="4">
    <source>
        <dbReference type="ARBA" id="ARBA00022723"/>
    </source>
</evidence>
<name>K1RGD4_MAGGI</name>
<dbReference type="InterPro" id="IPR003609">
    <property type="entry name" value="Pan_app"/>
</dbReference>
<evidence type="ECO:0000259" key="8">
    <source>
        <dbReference type="SMART" id="SM00607"/>
    </source>
</evidence>
<keyword evidence="7" id="KW-1015">Disulfide bond</keyword>
<dbReference type="SMART" id="SM00607">
    <property type="entry name" value="FTP"/>
    <property type="match status" value="1"/>
</dbReference>
<dbReference type="Gene3D" id="2.60.120.260">
    <property type="entry name" value="Galactose-binding domain-like"/>
    <property type="match status" value="1"/>
</dbReference>
<keyword evidence="6" id="KW-0106">Calcium</keyword>
<gene>
    <name evidence="9" type="ORF">CGI_10016460</name>
</gene>
<dbReference type="InParanoid" id="K1RGD4"/>
<dbReference type="GO" id="GO:0046872">
    <property type="term" value="F:metal ion binding"/>
    <property type="evidence" value="ECO:0007669"/>
    <property type="project" value="UniProtKB-KW"/>
</dbReference>
<dbReference type="InterPro" id="IPR006585">
    <property type="entry name" value="FTP1"/>
</dbReference>
<dbReference type="HOGENOM" id="CLU_385986_0_0_1"/>
<evidence type="ECO:0000256" key="1">
    <source>
        <dbReference type="ARBA" id="ARBA00002219"/>
    </source>
</evidence>
<evidence type="ECO:0000256" key="7">
    <source>
        <dbReference type="ARBA" id="ARBA00023157"/>
    </source>
</evidence>
<reference evidence="9" key="1">
    <citation type="journal article" date="2012" name="Nature">
        <title>The oyster genome reveals stress adaptation and complexity of shell formation.</title>
        <authorList>
            <person name="Zhang G."/>
            <person name="Fang X."/>
            <person name="Guo X."/>
            <person name="Li L."/>
            <person name="Luo R."/>
            <person name="Xu F."/>
            <person name="Yang P."/>
            <person name="Zhang L."/>
            <person name="Wang X."/>
            <person name="Qi H."/>
            <person name="Xiong Z."/>
            <person name="Que H."/>
            <person name="Xie Y."/>
            <person name="Holland P.W."/>
            <person name="Paps J."/>
            <person name="Zhu Y."/>
            <person name="Wu F."/>
            <person name="Chen Y."/>
            <person name="Wang J."/>
            <person name="Peng C."/>
            <person name="Meng J."/>
            <person name="Yang L."/>
            <person name="Liu J."/>
            <person name="Wen B."/>
            <person name="Zhang N."/>
            <person name="Huang Z."/>
            <person name="Zhu Q."/>
            <person name="Feng Y."/>
            <person name="Mount A."/>
            <person name="Hedgecock D."/>
            <person name="Xu Z."/>
            <person name="Liu Y."/>
            <person name="Domazet-Loso T."/>
            <person name="Du Y."/>
            <person name="Sun X."/>
            <person name="Zhang S."/>
            <person name="Liu B."/>
            <person name="Cheng P."/>
            <person name="Jiang X."/>
            <person name="Li J."/>
            <person name="Fan D."/>
            <person name="Wang W."/>
            <person name="Fu W."/>
            <person name="Wang T."/>
            <person name="Wang B."/>
            <person name="Zhang J."/>
            <person name="Peng Z."/>
            <person name="Li Y."/>
            <person name="Li N."/>
            <person name="Wang J."/>
            <person name="Chen M."/>
            <person name="He Y."/>
            <person name="Tan F."/>
            <person name="Song X."/>
            <person name="Zheng Q."/>
            <person name="Huang R."/>
            <person name="Yang H."/>
            <person name="Du X."/>
            <person name="Chen L."/>
            <person name="Yang M."/>
            <person name="Gaffney P.M."/>
            <person name="Wang S."/>
            <person name="Luo L."/>
            <person name="She Z."/>
            <person name="Ming Y."/>
            <person name="Huang W."/>
            <person name="Zhang S."/>
            <person name="Huang B."/>
            <person name="Zhang Y."/>
            <person name="Qu T."/>
            <person name="Ni P."/>
            <person name="Miao G."/>
            <person name="Wang J."/>
            <person name="Wang Q."/>
            <person name="Steinberg C.E."/>
            <person name="Wang H."/>
            <person name="Li N."/>
            <person name="Qian L."/>
            <person name="Zhang G."/>
            <person name="Li Y."/>
            <person name="Yang H."/>
            <person name="Liu X."/>
            <person name="Wang J."/>
            <person name="Yin Y."/>
            <person name="Wang J."/>
        </authorList>
    </citation>
    <scope>NUCLEOTIDE SEQUENCE [LARGE SCALE GENOMIC DNA]</scope>
    <source>
        <strain evidence="9">05x7-T-G4-1.051#20</strain>
    </source>
</reference>
<evidence type="ECO:0000256" key="5">
    <source>
        <dbReference type="ARBA" id="ARBA00022734"/>
    </source>
</evidence>
<dbReference type="GO" id="GO:0042806">
    <property type="term" value="F:fucose binding"/>
    <property type="evidence" value="ECO:0007669"/>
    <property type="project" value="UniProtKB-ARBA"/>
</dbReference>
<dbReference type="AlphaFoldDB" id="K1RGD4"/>
<keyword evidence="5" id="KW-0430">Lectin</keyword>
<dbReference type="InterPro" id="IPR051941">
    <property type="entry name" value="BG_Antigen-Binding_Lectin"/>
</dbReference>
<accession>K1RGD4</accession>
<dbReference type="SUPFAM" id="SSF49785">
    <property type="entry name" value="Galactose-binding domain-like"/>
    <property type="match status" value="1"/>
</dbReference>
<dbReference type="GO" id="GO:0001868">
    <property type="term" value="P:regulation of complement activation, lectin pathway"/>
    <property type="evidence" value="ECO:0007669"/>
    <property type="project" value="UniProtKB-ARBA"/>
</dbReference>
<dbReference type="Pfam" id="PF22633">
    <property type="entry name" value="F5_F8_type_C_2"/>
    <property type="match status" value="1"/>
</dbReference>
<comment type="subunit">
    <text evidence="3">Homotrimer.</text>
</comment>
<dbReference type="PANTHER" id="PTHR45713:SF6">
    <property type="entry name" value="F5_8 TYPE C DOMAIN-CONTAINING PROTEIN"/>
    <property type="match status" value="1"/>
</dbReference>
<dbReference type="Pfam" id="PF00024">
    <property type="entry name" value="PAN_1"/>
    <property type="match status" value="1"/>
</dbReference>
<protein>
    <submittedName>
        <fullName evidence="9">Fucolectin-2</fullName>
    </submittedName>
</protein>
<comment type="similarity">
    <text evidence="2">Belongs to the fucolectin family.</text>
</comment>
<dbReference type="PANTHER" id="PTHR45713">
    <property type="entry name" value="FTP DOMAIN-CONTAINING PROTEIN"/>
    <property type="match status" value="1"/>
</dbReference>
<dbReference type="EMBL" id="JH818015">
    <property type="protein sequence ID" value="EKC33141.1"/>
    <property type="molecule type" value="Genomic_DNA"/>
</dbReference>
<dbReference type="InterPro" id="IPR008979">
    <property type="entry name" value="Galactose-bd-like_sf"/>
</dbReference>
<feature type="domain" description="Fucolectin tachylectin-4 pentraxin-1" evidence="8">
    <location>
        <begin position="135"/>
        <end position="275"/>
    </location>
</feature>
<proteinExistence type="inferred from homology"/>
<organism evidence="9">
    <name type="scientific">Magallana gigas</name>
    <name type="common">Pacific oyster</name>
    <name type="synonym">Crassostrea gigas</name>
    <dbReference type="NCBI Taxonomy" id="29159"/>
    <lineage>
        <taxon>Eukaryota</taxon>
        <taxon>Metazoa</taxon>
        <taxon>Spiralia</taxon>
        <taxon>Lophotrochozoa</taxon>
        <taxon>Mollusca</taxon>
        <taxon>Bivalvia</taxon>
        <taxon>Autobranchia</taxon>
        <taxon>Pteriomorphia</taxon>
        <taxon>Ostreida</taxon>
        <taxon>Ostreoidea</taxon>
        <taxon>Ostreidae</taxon>
        <taxon>Magallana</taxon>
    </lineage>
</organism>
<evidence type="ECO:0000256" key="3">
    <source>
        <dbReference type="ARBA" id="ARBA00011233"/>
    </source>
</evidence>
<evidence type="ECO:0000256" key="6">
    <source>
        <dbReference type="ARBA" id="ARBA00022837"/>
    </source>
</evidence>
<comment type="function">
    <text evidence="1">Acts as a defensive agent. Recognizes blood group fucosylated oligosaccharides including A, B, H and Lewis B-type antigens. Does not recognize Lewis A antigen and has low affinity for monovalent haptens.</text>
</comment>